<dbReference type="InterPro" id="IPR006195">
    <property type="entry name" value="aa-tRNA-synth_II"/>
</dbReference>
<dbReference type="InterPro" id="IPR047089">
    <property type="entry name" value="Asp-tRNA-ligase_1_N"/>
</dbReference>
<reference evidence="9 10" key="1">
    <citation type="submission" date="2024-05" db="EMBL/GenBank/DDBJ databases">
        <authorList>
            <consortium name="Candidatus Magnetaquicoccaceae bacterium FCR-1 genome sequencing consortium"/>
            <person name="Shimoshige H."/>
            <person name="Shimamura S."/>
            <person name="Taoka A."/>
            <person name="Kobayashi H."/>
            <person name="Maekawa T."/>
        </authorList>
    </citation>
    <scope>NUCLEOTIDE SEQUENCE [LARGE SCALE GENOMIC DNA]</scope>
    <source>
        <strain evidence="9 10">FCR-1</strain>
    </source>
</reference>
<feature type="binding site" evidence="7">
    <location>
        <position position="172"/>
    </location>
    <ligand>
        <name>L-aspartate</name>
        <dbReference type="ChEBI" id="CHEBI:29991"/>
    </ligand>
</feature>
<evidence type="ECO:0000256" key="7">
    <source>
        <dbReference type="HAMAP-Rule" id="MF_00044"/>
    </source>
</evidence>
<keyword evidence="4 7" id="KW-0067">ATP-binding</keyword>
<comment type="subcellular location">
    <subcellularLocation>
        <location evidence="7">Cytoplasm</location>
    </subcellularLocation>
</comment>
<keyword evidence="7" id="KW-0963">Cytoplasm</keyword>
<dbReference type="Gene3D" id="2.40.50.140">
    <property type="entry name" value="Nucleic acid-binding proteins"/>
    <property type="match status" value="1"/>
</dbReference>
<dbReference type="PANTHER" id="PTHR22594">
    <property type="entry name" value="ASPARTYL/LYSYL-TRNA SYNTHETASE"/>
    <property type="match status" value="1"/>
</dbReference>
<evidence type="ECO:0000259" key="8">
    <source>
        <dbReference type="PROSITE" id="PS50862"/>
    </source>
</evidence>
<evidence type="ECO:0000256" key="4">
    <source>
        <dbReference type="ARBA" id="ARBA00022840"/>
    </source>
</evidence>
<evidence type="ECO:0000256" key="2">
    <source>
        <dbReference type="ARBA" id="ARBA00022598"/>
    </source>
</evidence>
<feature type="binding site" evidence="7">
    <location>
        <position position="493"/>
    </location>
    <ligand>
        <name>ATP</name>
        <dbReference type="ChEBI" id="CHEBI:30616"/>
    </ligand>
</feature>
<dbReference type="NCBIfam" id="NF001750">
    <property type="entry name" value="PRK00476.1"/>
    <property type="match status" value="1"/>
</dbReference>
<dbReference type="EC" id="6.1.1.23" evidence="7"/>
<reference evidence="9 10" key="2">
    <citation type="submission" date="2024-09" db="EMBL/GenBank/DDBJ databases">
        <title>Draft genome sequence of Candidatus Magnetaquicoccaceae bacterium FCR-1.</title>
        <authorList>
            <person name="Shimoshige H."/>
            <person name="Shimamura S."/>
            <person name="Taoka A."/>
            <person name="Kobayashi H."/>
            <person name="Maekawa T."/>
        </authorList>
    </citation>
    <scope>NUCLEOTIDE SEQUENCE [LARGE SCALE GENOMIC DNA]</scope>
    <source>
        <strain evidence="9 10">FCR-1</strain>
    </source>
</reference>
<dbReference type="EMBL" id="BAAFGK010000004">
    <property type="protein sequence ID" value="GAB0057775.1"/>
    <property type="molecule type" value="Genomic_DNA"/>
</dbReference>
<dbReference type="HAMAP" id="MF_00044">
    <property type="entry name" value="Asp_tRNA_synth_type1"/>
    <property type="match status" value="1"/>
</dbReference>
<keyword evidence="3 7" id="KW-0547">Nucleotide-binding</keyword>
<organism evidence="9 10">
    <name type="scientific">Candidatus Magnetaquiglobus chichijimensis</name>
    <dbReference type="NCBI Taxonomy" id="3141448"/>
    <lineage>
        <taxon>Bacteria</taxon>
        <taxon>Pseudomonadati</taxon>
        <taxon>Pseudomonadota</taxon>
        <taxon>Magnetococcia</taxon>
        <taxon>Magnetococcales</taxon>
        <taxon>Candidatus Magnetaquicoccaceae</taxon>
        <taxon>Candidatus Magnetaquiglobus</taxon>
    </lineage>
</organism>
<dbReference type="PRINTS" id="PR01042">
    <property type="entry name" value="TRNASYNTHASP"/>
</dbReference>
<comment type="function">
    <text evidence="7">Aspartyl-tRNA synthetase with relaxed tRNA specificity since it is able to aspartylate not only its cognate tRNA(Asp) but also tRNA(Asn). Reaction proceeds in two steps: L-aspartate is first activated by ATP to form Asp-AMP and then transferred to the acceptor end of tRNA(Asp/Asn).</text>
</comment>
<dbReference type="InterPro" id="IPR004524">
    <property type="entry name" value="Asp-tRNA-ligase_1"/>
</dbReference>
<dbReference type="SUPFAM" id="SSF50249">
    <property type="entry name" value="Nucleic acid-binding proteins"/>
    <property type="match status" value="1"/>
</dbReference>
<evidence type="ECO:0000256" key="1">
    <source>
        <dbReference type="ARBA" id="ARBA00006303"/>
    </source>
</evidence>
<feature type="binding site" evidence="7">
    <location>
        <begin position="218"/>
        <end position="220"/>
    </location>
    <ligand>
        <name>ATP</name>
        <dbReference type="ChEBI" id="CHEBI:30616"/>
    </ligand>
</feature>
<keyword evidence="10" id="KW-1185">Reference proteome</keyword>
<feature type="binding site" evidence="7">
    <location>
        <position position="227"/>
    </location>
    <ligand>
        <name>ATP</name>
        <dbReference type="ChEBI" id="CHEBI:30616"/>
    </ligand>
</feature>
<dbReference type="InterPro" id="IPR004365">
    <property type="entry name" value="NA-bd_OB_tRNA"/>
</dbReference>
<evidence type="ECO:0000313" key="10">
    <source>
        <dbReference type="Proteomes" id="UP001628193"/>
    </source>
</evidence>
<dbReference type="SUPFAM" id="SSF55681">
    <property type="entry name" value="Class II aaRS and biotin synthetases"/>
    <property type="match status" value="1"/>
</dbReference>
<dbReference type="SUPFAM" id="SSF55261">
    <property type="entry name" value="GAD domain-like"/>
    <property type="match status" value="1"/>
</dbReference>
<dbReference type="CDD" id="cd00777">
    <property type="entry name" value="AspRS_core"/>
    <property type="match status" value="1"/>
</dbReference>
<comment type="caution">
    <text evidence="7">Lacks conserved residue(s) required for the propagation of feature annotation.</text>
</comment>
<comment type="catalytic activity">
    <reaction evidence="7">
        <text>tRNA(Asx) + L-aspartate + ATP = L-aspartyl-tRNA(Asx) + AMP + diphosphate</text>
        <dbReference type="Rhea" id="RHEA:18349"/>
        <dbReference type="Rhea" id="RHEA-COMP:9710"/>
        <dbReference type="Rhea" id="RHEA-COMP:9711"/>
        <dbReference type="ChEBI" id="CHEBI:29991"/>
        <dbReference type="ChEBI" id="CHEBI:30616"/>
        <dbReference type="ChEBI" id="CHEBI:33019"/>
        <dbReference type="ChEBI" id="CHEBI:78442"/>
        <dbReference type="ChEBI" id="CHEBI:78516"/>
        <dbReference type="ChEBI" id="CHEBI:456215"/>
        <dbReference type="EC" id="6.1.1.23"/>
    </reaction>
</comment>
<accession>A0ABQ0CA73</accession>
<dbReference type="Gene3D" id="3.30.1360.30">
    <property type="entry name" value="GAD-like domain"/>
    <property type="match status" value="1"/>
</dbReference>
<dbReference type="InterPro" id="IPR002312">
    <property type="entry name" value="Asp/Asn-tRNA-synth_IIb"/>
</dbReference>
<dbReference type="Pfam" id="PF00152">
    <property type="entry name" value="tRNA-synt_2"/>
    <property type="match status" value="1"/>
</dbReference>
<evidence type="ECO:0000313" key="9">
    <source>
        <dbReference type="EMBL" id="GAB0057775.1"/>
    </source>
</evidence>
<dbReference type="InterPro" id="IPR029351">
    <property type="entry name" value="GAD_dom"/>
</dbReference>
<keyword evidence="5 7" id="KW-0648">Protein biosynthesis</keyword>
<dbReference type="InterPro" id="IPR004364">
    <property type="entry name" value="Aa-tRNA-synt_II"/>
</dbReference>
<dbReference type="InterPro" id="IPR004115">
    <property type="entry name" value="GAD-like_sf"/>
</dbReference>
<sequence length="605" mass="67718">MERSHYCNDVRESLTGQRVTLCGWVNRRRDHGGVIFVDLRDRTGLVQVVFSPEDGQSHGQAHVLRNEYVVQVEGIVARRPAETENTKLPTGLIEVRVERVTLLNAAAVLPFQLDEEVSESVRLTHRFLDLRRPEMQRNLIARHRAMQAIRRGLDEEGFLEIETPMLTRSTPEGARDYLVPSRVNPGEFYALPQSPQLFKQLLMISGYDRYFQITRCFRDEDLRADRQPEFTQVDLEMSFVDPDQVIGLVERVVARLFAEVLDIRLNLPFPRMTYAEAMDRYGLDAPDTRIRMQLTDLTATLAGTGFKVFADAAKLTGMRGQQGAIKALRVPGGAALTRKEIDECTEFVSIYGAKGLAWVKVNGPWAEGGWQSPIVKFFNESELTAIATATGVQTGDLLFFGADRLKVVNESLGRLRVKLGRERHIMDDTPFSFAWVTDFPLLEWDAEAKRFTSVHHPFTAPLVEDFDRMNAAGAEGVDEVRSRAYDLVLNGSEVGGGSIRIHDPQMQRRMLELLAIGPEEAEEKFGFLLRALEFGAPPHGGLALGLDRLMAIMLGAESIRDVIAFPKTQKAACPLTRAPSVVDAAQLRELHLRTTARPRGEAAPG</sequence>
<feature type="binding site" evidence="7">
    <location>
        <begin position="545"/>
        <end position="548"/>
    </location>
    <ligand>
        <name>ATP</name>
        <dbReference type="ChEBI" id="CHEBI:30616"/>
    </ligand>
</feature>
<gene>
    <name evidence="7 9" type="primary">aspS</name>
    <name evidence="9" type="ORF">SIID45300_02107</name>
</gene>
<feature type="binding site" evidence="7">
    <location>
        <position position="218"/>
    </location>
    <ligand>
        <name>L-aspartate</name>
        <dbReference type="ChEBI" id="CHEBI:29991"/>
    </ligand>
</feature>
<dbReference type="RefSeq" id="WP_420906115.1">
    <property type="nucleotide sequence ID" value="NZ_BAAFGK010000004.1"/>
</dbReference>
<dbReference type="CDD" id="cd04317">
    <property type="entry name" value="EcAspRS_like_N"/>
    <property type="match status" value="1"/>
</dbReference>
<feature type="site" description="Important for tRNA non-discrimination" evidence="7">
    <location>
        <position position="31"/>
    </location>
</feature>
<proteinExistence type="inferred from homology"/>
<dbReference type="PROSITE" id="PS50862">
    <property type="entry name" value="AA_TRNA_LIGASE_II"/>
    <property type="match status" value="1"/>
</dbReference>
<dbReference type="Proteomes" id="UP001628193">
    <property type="component" value="Unassembled WGS sequence"/>
</dbReference>
<feature type="binding site" evidence="7">
    <location>
        <position position="500"/>
    </location>
    <ligand>
        <name>L-aspartate</name>
        <dbReference type="ChEBI" id="CHEBI:29991"/>
    </ligand>
</feature>
<dbReference type="InterPro" id="IPR047090">
    <property type="entry name" value="AspRS_core"/>
</dbReference>
<dbReference type="Gene3D" id="3.30.930.10">
    <property type="entry name" value="Bira Bifunctional Protein, Domain 2"/>
    <property type="match status" value="1"/>
</dbReference>
<feature type="region of interest" description="Aspartate" evidence="7">
    <location>
        <begin position="196"/>
        <end position="199"/>
    </location>
</feature>
<dbReference type="Pfam" id="PF02938">
    <property type="entry name" value="GAD"/>
    <property type="match status" value="1"/>
</dbReference>
<dbReference type="InterPro" id="IPR045864">
    <property type="entry name" value="aa-tRNA-synth_II/BPL/LPL"/>
</dbReference>
<feature type="domain" description="Aminoacyl-transfer RNA synthetases class-II family profile" evidence="8">
    <location>
        <begin position="147"/>
        <end position="566"/>
    </location>
</feature>
<protein>
    <recommendedName>
        <fullName evidence="7">Aspartate--tRNA(Asp/Asn) ligase</fullName>
        <ecNumber evidence="7">6.1.1.23</ecNumber>
    </recommendedName>
    <alternativeName>
        <fullName evidence="7">Aspartyl-tRNA synthetase</fullName>
        <shortName evidence="7">AspRS</shortName>
    </alternativeName>
    <alternativeName>
        <fullName evidence="7">Non-discriminating aspartyl-tRNA synthetase</fullName>
        <shortName evidence="7">ND-AspRS</shortName>
    </alternativeName>
</protein>
<keyword evidence="2 7" id="KW-0436">Ligase</keyword>
<comment type="similarity">
    <text evidence="1 7">Belongs to the class-II aminoacyl-tRNA synthetase family. Type 1 subfamily.</text>
</comment>
<dbReference type="NCBIfam" id="TIGR00459">
    <property type="entry name" value="aspS_bact"/>
    <property type="match status" value="1"/>
</dbReference>
<evidence type="ECO:0000256" key="5">
    <source>
        <dbReference type="ARBA" id="ARBA00022917"/>
    </source>
</evidence>
<name>A0ABQ0CA73_9PROT</name>
<evidence type="ECO:0000256" key="6">
    <source>
        <dbReference type="ARBA" id="ARBA00023146"/>
    </source>
</evidence>
<dbReference type="PANTHER" id="PTHR22594:SF5">
    <property type="entry name" value="ASPARTATE--TRNA LIGASE, MITOCHONDRIAL"/>
    <property type="match status" value="1"/>
</dbReference>
<dbReference type="Pfam" id="PF01336">
    <property type="entry name" value="tRNA_anti-codon"/>
    <property type="match status" value="1"/>
</dbReference>
<comment type="caution">
    <text evidence="9">The sequence shown here is derived from an EMBL/GenBank/DDBJ whole genome shotgun (WGS) entry which is preliminary data.</text>
</comment>
<evidence type="ECO:0000256" key="3">
    <source>
        <dbReference type="ARBA" id="ARBA00022741"/>
    </source>
</evidence>
<dbReference type="InterPro" id="IPR012340">
    <property type="entry name" value="NA-bd_OB-fold"/>
</dbReference>
<comment type="subunit">
    <text evidence="7">Homodimer.</text>
</comment>
<dbReference type="GO" id="GO:0004815">
    <property type="term" value="F:aspartate-tRNA ligase activity"/>
    <property type="evidence" value="ECO:0007669"/>
    <property type="project" value="UniProtKB-EC"/>
</dbReference>
<keyword evidence="6 7" id="KW-0030">Aminoacyl-tRNA synthetase</keyword>
<feature type="binding site" evidence="7">
    <location>
        <position position="455"/>
    </location>
    <ligand>
        <name>L-aspartate</name>
        <dbReference type="ChEBI" id="CHEBI:29991"/>
    </ligand>
</feature>